<feature type="signal peptide" evidence="2">
    <location>
        <begin position="1"/>
        <end position="19"/>
    </location>
</feature>
<dbReference type="OrthoDB" id="5877315at2759"/>
<organism evidence="3 4">
    <name type="scientific">Strongylus vulgaris</name>
    <name type="common">Blood worm</name>
    <dbReference type="NCBI Taxonomy" id="40348"/>
    <lineage>
        <taxon>Eukaryota</taxon>
        <taxon>Metazoa</taxon>
        <taxon>Ecdysozoa</taxon>
        <taxon>Nematoda</taxon>
        <taxon>Chromadorea</taxon>
        <taxon>Rhabditida</taxon>
        <taxon>Rhabditina</taxon>
        <taxon>Rhabditomorpha</taxon>
        <taxon>Strongyloidea</taxon>
        <taxon>Strongylidae</taxon>
        <taxon>Strongylus</taxon>
    </lineage>
</organism>
<keyword evidence="4" id="KW-1185">Reference proteome</keyword>
<evidence type="ECO:0000313" key="4">
    <source>
        <dbReference type="Proteomes" id="UP000270094"/>
    </source>
</evidence>
<feature type="compositionally biased region" description="Gly residues" evidence="1">
    <location>
        <begin position="182"/>
        <end position="191"/>
    </location>
</feature>
<sequence>MSMPFRAVLLISCAGAALAQFYTLGGYACSQPILYIQCGCPSFCGSYGGGGGYGGGFPDYNTWSRQHPHKKRRRHHKKKKFRFETAEEPDSSELSPPPSKPEDKPDKPKGSKHSWEDEDDWEKKFVNPKSKSSAPKGSEELPDITSEEISSAKSRLKSKSDDKENQQSSALSPAVNTHPRGGAVGEAGDVGGPVSTN</sequence>
<dbReference type="AlphaFoldDB" id="A0A3P7I0Z6"/>
<protein>
    <submittedName>
        <fullName evidence="3">Uncharacterized protein</fullName>
    </submittedName>
</protein>
<dbReference type="PROSITE" id="PS51257">
    <property type="entry name" value="PROKAR_LIPOPROTEIN"/>
    <property type="match status" value="1"/>
</dbReference>
<feature type="non-terminal residue" evidence="3">
    <location>
        <position position="197"/>
    </location>
</feature>
<name>A0A3P7I0Z6_STRVU</name>
<feature type="compositionally biased region" description="Basic residues" evidence="1">
    <location>
        <begin position="66"/>
        <end position="81"/>
    </location>
</feature>
<keyword evidence="2" id="KW-0732">Signal</keyword>
<feature type="chain" id="PRO_5018166410" evidence="2">
    <location>
        <begin position="20"/>
        <end position="197"/>
    </location>
</feature>
<feature type="region of interest" description="Disordered" evidence="1">
    <location>
        <begin position="64"/>
        <end position="197"/>
    </location>
</feature>
<feature type="compositionally biased region" description="Basic and acidic residues" evidence="1">
    <location>
        <begin position="100"/>
        <end position="125"/>
    </location>
</feature>
<gene>
    <name evidence="3" type="ORF">SVUK_LOCUS1238</name>
</gene>
<reference evidence="3 4" key="1">
    <citation type="submission" date="2018-11" db="EMBL/GenBank/DDBJ databases">
        <authorList>
            <consortium name="Pathogen Informatics"/>
        </authorList>
    </citation>
    <scope>NUCLEOTIDE SEQUENCE [LARGE SCALE GENOMIC DNA]</scope>
</reference>
<proteinExistence type="predicted"/>
<evidence type="ECO:0000256" key="1">
    <source>
        <dbReference type="SAM" id="MobiDB-lite"/>
    </source>
</evidence>
<dbReference type="Proteomes" id="UP000270094">
    <property type="component" value="Unassembled WGS sequence"/>
</dbReference>
<dbReference type="EMBL" id="UYYB01002378">
    <property type="protein sequence ID" value="VDM66240.1"/>
    <property type="molecule type" value="Genomic_DNA"/>
</dbReference>
<feature type="compositionally biased region" description="Polar residues" evidence="1">
    <location>
        <begin position="166"/>
        <end position="175"/>
    </location>
</feature>
<evidence type="ECO:0000256" key="2">
    <source>
        <dbReference type="SAM" id="SignalP"/>
    </source>
</evidence>
<evidence type="ECO:0000313" key="3">
    <source>
        <dbReference type="EMBL" id="VDM66240.1"/>
    </source>
</evidence>
<accession>A0A3P7I0Z6</accession>